<feature type="domain" description="Calcineurin-like phosphoesterase" evidence="6">
    <location>
        <begin position="24"/>
        <end position="231"/>
    </location>
</feature>
<keyword evidence="1" id="KW-1003">Cell membrane</keyword>
<evidence type="ECO:0000259" key="6">
    <source>
        <dbReference type="Pfam" id="PF00149"/>
    </source>
</evidence>
<evidence type="ECO:0000256" key="5">
    <source>
        <dbReference type="ARBA" id="ARBA00023211"/>
    </source>
</evidence>
<keyword evidence="5" id="KW-0464">Manganese</keyword>
<name>A0ABT2RMC5_9FIRM</name>
<protein>
    <submittedName>
        <fullName evidence="7">Metallophosphoesterase family protein</fullName>
    </submittedName>
</protein>
<dbReference type="InterPro" id="IPR043461">
    <property type="entry name" value="LpxH-like"/>
</dbReference>
<accession>A0ABT2RMC5</accession>
<dbReference type="Pfam" id="PF00149">
    <property type="entry name" value="Metallophos"/>
    <property type="match status" value="1"/>
</dbReference>
<dbReference type="RefSeq" id="WP_158369405.1">
    <property type="nucleotide sequence ID" value="NZ_JAOQJU010000005.1"/>
</dbReference>
<dbReference type="InterPro" id="IPR029052">
    <property type="entry name" value="Metallo-depent_PP-like"/>
</dbReference>
<evidence type="ECO:0000313" key="8">
    <source>
        <dbReference type="Proteomes" id="UP001652431"/>
    </source>
</evidence>
<comment type="caution">
    <text evidence="7">The sequence shown here is derived from an EMBL/GenBank/DDBJ whole genome shotgun (WGS) entry which is preliminary data.</text>
</comment>
<evidence type="ECO:0000256" key="2">
    <source>
        <dbReference type="ARBA" id="ARBA00022519"/>
    </source>
</evidence>
<dbReference type="PANTHER" id="PTHR34990">
    <property type="entry name" value="UDP-2,3-DIACYLGLUCOSAMINE HYDROLASE-RELATED"/>
    <property type="match status" value="1"/>
</dbReference>
<reference evidence="7 8" key="1">
    <citation type="journal article" date="2021" name="ISME Commun">
        <title>Automated analysis of genomic sequences facilitates high-throughput and comprehensive description of bacteria.</title>
        <authorList>
            <person name="Hitch T.C.A."/>
        </authorList>
    </citation>
    <scope>NUCLEOTIDE SEQUENCE [LARGE SCALE GENOMIC DNA]</scope>
    <source>
        <strain evidence="7 8">Sanger_03</strain>
    </source>
</reference>
<gene>
    <name evidence="7" type="ORF">OCV99_07120</name>
</gene>
<evidence type="ECO:0000256" key="3">
    <source>
        <dbReference type="ARBA" id="ARBA00022723"/>
    </source>
</evidence>
<organism evidence="7 8">
    <name type="scientific">Dorea acetigenes</name>
    <dbReference type="NCBI Taxonomy" id="2981787"/>
    <lineage>
        <taxon>Bacteria</taxon>
        <taxon>Bacillati</taxon>
        <taxon>Bacillota</taxon>
        <taxon>Clostridia</taxon>
        <taxon>Lachnospirales</taxon>
        <taxon>Lachnospiraceae</taxon>
        <taxon>Dorea</taxon>
    </lineage>
</organism>
<dbReference type="SUPFAM" id="SSF56300">
    <property type="entry name" value="Metallo-dependent phosphatases"/>
    <property type="match status" value="1"/>
</dbReference>
<evidence type="ECO:0000313" key="7">
    <source>
        <dbReference type="EMBL" id="MCU6686329.1"/>
    </source>
</evidence>
<dbReference type="Gene3D" id="3.60.21.10">
    <property type="match status" value="1"/>
</dbReference>
<dbReference type="Proteomes" id="UP001652431">
    <property type="component" value="Unassembled WGS sequence"/>
</dbReference>
<keyword evidence="2" id="KW-0997">Cell inner membrane</keyword>
<dbReference type="PANTHER" id="PTHR34990:SF2">
    <property type="entry name" value="BLL8164 PROTEIN"/>
    <property type="match status" value="1"/>
</dbReference>
<evidence type="ECO:0000256" key="4">
    <source>
        <dbReference type="ARBA" id="ARBA00023136"/>
    </source>
</evidence>
<dbReference type="InterPro" id="IPR004843">
    <property type="entry name" value="Calcineurin-like_PHP"/>
</dbReference>
<evidence type="ECO:0000256" key="1">
    <source>
        <dbReference type="ARBA" id="ARBA00022475"/>
    </source>
</evidence>
<keyword evidence="3" id="KW-0479">Metal-binding</keyword>
<keyword evidence="4" id="KW-0472">Membrane</keyword>
<sequence length="305" mass="35420">MSVNSRLIRLFQTAPRIPYHQGSRFVLMSDCHRGTGNWSDNFLKNQHLFLAALTYYYQRDFTYIELGDGDELWENRSMKQVIQVHADTFEMMAKFYRENRLYMIYGNHDRVKEKQKFLSRNCREYYCENKCCSSPLLPGLRAHEGIVLKNISTETQLFLLHGHQGDLLNDTLWKFSRFLVRYVWRPLELLAFHDPTSAAKNNTKKGAVEKRLSAWSSLHQQVLIAGHTHRPMFPSDGSSLYFNCGSCVHPLGITALEIIGDELSLVKWDVKTKSDRSLYVERTVLNGPLNPFRFLESGNGKILPY</sequence>
<keyword evidence="8" id="KW-1185">Reference proteome</keyword>
<dbReference type="EMBL" id="JAOQJU010000005">
    <property type="protein sequence ID" value="MCU6686329.1"/>
    <property type="molecule type" value="Genomic_DNA"/>
</dbReference>
<proteinExistence type="predicted"/>